<comment type="similarity">
    <text evidence="16">Belongs to the AAA ATPase family.</text>
</comment>
<dbReference type="InterPro" id="IPR027417">
    <property type="entry name" value="P-loop_NTPase"/>
</dbReference>
<dbReference type="EC" id="3.4.24.-" evidence="15"/>
<proteinExistence type="inferred from homology"/>
<evidence type="ECO:0000256" key="2">
    <source>
        <dbReference type="ARBA" id="ARBA00010044"/>
    </source>
</evidence>
<dbReference type="GO" id="GO:0005524">
    <property type="term" value="F:ATP binding"/>
    <property type="evidence" value="ECO:0007669"/>
    <property type="project" value="UniProtKB-UniRule"/>
</dbReference>
<dbReference type="GO" id="GO:0008270">
    <property type="term" value="F:zinc ion binding"/>
    <property type="evidence" value="ECO:0007669"/>
    <property type="project" value="UniProtKB-UniRule"/>
</dbReference>
<dbReference type="InterPro" id="IPR005936">
    <property type="entry name" value="FtsH"/>
</dbReference>
<keyword evidence="4 15" id="KW-0645">Protease</keyword>
<comment type="cofactor">
    <cofactor evidence="15">
        <name>Zn(2+)</name>
        <dbReference type="ChEBI" id="CHEBI:29105"/>
    </cofactor>
    <text evidence="15">Binds 1 zinc ion per subunit.</text>
</comment>
<dbReference type="InterPro" id="IPR000642">
    <property type="entry name" value="Peptidase_M41"/>
</dbReference>
<feature type="binding site" evidence="15">
    <location>
        <position position="415"/>
    </location>
    <ligand>
        <name>Zn(2+)</name>
        <dbReference type="ChEBI" id="CHEBI:29105"/>
        <note>catalytic</note>
    </ligand>
</feature>
<dbReference type="FunFam" id="1.20.58.760:FF:000001">
    <property type="entry name" value="ATP-dependent zinc metalloprotease FtsH"/>
    <property type="match status" value="1"/>
</dbReference>
<organism evidence="19 20">
    <name type="scientific">Tateyamaria omphalii</name>
    <dbReference type="NCBI Taxonomy" id="299262"/>
    <lineage>
        <taxon>Bacteria</taxon>
        <taxon>Pseudomonadati</taxon>
        <taxon>Pseudomonadota</taxon>
        <taxon>Alphaproteobacteria</taxon>
        <taxon>Rhodobacterales</taxon>
        <taxon>Roseobacteraceae</taxon>
        <taxon>Tateyamaria</taxon>
    </lineage>
</organism>
<dbReference type="InterPro" id="IPR037219">
    <property type="entry name" value="Peptidase_M41-like"/>
</dbReference>
<dbReference type="Gene3D" id="1.10.8.60">
    <property type="match status" value="1"/>
</dbReference>
<dbReference type="PANTHER" id="PTHR23076:SF97">
    <property type="entry name" value="ATP-DEPENDENT ZINC METALLOPROTEASE YME1L1"/>
    <property type="match status" value="1"/>
</dbReference>
<evidence type="ECO:0000256" key="4">
    <source>
        <dbReference type="ARBA" id="ARBA00022670"/>
    </source>
</evidence>
<comment type="similarity">
    <text evidence="14 15">In the central section; belongs to the AAA ATPase family.</text>
</comment>
<feature type="transmembrane region" description="Helical" evidence="15">
    <location>
        <begin position="7"/>
        <end position="25"/>
    </location>
</feature>
<feature type="region of interest" description="Disordered" evidence="17">
    <location>
        <begin position="589"/>
        <end position="638"/>
    </location>
</feature>
<dbReference type="GO" id="GO:0051301">
    <property type="term" value="P:cell division"/>
    <property type="evidence" value="ECO:0007669"/>
    <property type="project" value="UniProtKB-KW"/>
</dbReference>
<dbReference type="GO" id="GO:0005886">
    <property type="term" value="C:plasma membrane"/>
    <property type="evidence" value="ECO:0007669"/>
    <property type="project" value="UniProtKB-SubCell"/>
</dbReference>
<dbReference type="SUPFAM" id="SSF52540">
    <property type="entry name" value="P-loop containing nucleoside triphosphate hydrolases"/>
    <property type="match status" value="1"/>
</dbReference>
<feature type="active site" evidence="15">
    <location>
        <position position="416"/>
    </location>
</feature>
<keyword evidence="9 15" id="KW-0862">Zinc</keyword>
<dbReference type="Gene3D" id="3.40.50.300">
    <property type="entry name" value="P-loop containing nucleotide triphosphate hydrolases"/>
    <property type="match status" value="1"/>
</dbReference>
<dbReference type="Gene3D" id="1.20.58.760">
    <property type="entry name" value="Peptidase M41"/>
    <property type="match status" value="1"/>
</dbReference>
<dbReference type="GO" id="GO:0006508">
    <property type="term" value="P:proteolysis"/>
    <property type="evidence" value="ECO:0007669"/>
    <property type="project" value="UniProtKB-KW"/>
</dbReference>
<keyword evidence="8 15" id="KW-0378">Hydrolase</keyword>
<evidence type="ECO:0000256" key="13">
    <source>
        <dbReference type="ARBA" id="ARBA00023136"/>
    </source>
</evidence>
<comment type="subunit">
    <text evidence="15">Homohexamer.</text>
</comment>
<dbReference type="PRINTS" id="PR00830">
    <property type="entry name" value="ENDOLAPTASE"/>
</dbReference>
<evidence type="ECO:0000256" key="12">
    <source>
        <dbReference type="ARBA" id="ARBA00023049"/>
    </source>
</evidence>
<evidence type="ECO:0000256" key="6">
    <source>
        <dbReference type="ARBA" id="ARBA00022723"/>
    </source>
</evidence>
<dbReference type="FunFam" id="3.40.50.300:FF:000001">
    <property type="entry name" value="ATP-dependent zinc metalloprotease FtsH"/>
    <property type="match status" value="1"/>
</dbReference>
<evidence type="ECO:0000256" key="7">
    <source>
        <dbReference type="ARBA" id="ARBA00022741"/>
    </source>
</evidence>
<keyword evidence="5 15" id="KW-0812">Transmembrane</keyword>
<evidence type="ECO:0000256" key="10">
    <source>
        <dbReference type="ARBA" id="ARBA00022840"/>
    </source>
</evidence>
<gene>
    <name evidence="15" type="primary">ftsH</name>
    <name evidence="19" type="ORF">BWR18_10705</name>
</gene>
<dbReference type="FunFam" id="1.10.8.60:FF:000001">
    <property type="entry name" value="ATP-dependent zinc metalloprotease FtsH"/>
    <property type="match status" value="1"/>
</dbReference>
<dbReference type="Proteomes" id="UP000186336">
    <property type="component" value="Chromosome"/>
</dbReference>
<evidence type="ECO:0000256" key="14">
    <source>
        <dbReference type="ARBA" id="ARBA00061570"/>
    </source>
</evidence>
<dbReference type="OrthoDB" id="9809379at2"/>
<evidence type="ECO:0000256" key="1">
    <source>
        <dbReference type="ARBA" id="ARBA00004370"/>
    </source>
</evidence>
<dbReference type="AlphaFoldDB" id="A0A1P8MVI1"/>
<evidence type="ECO:0000313" key="20">
    <source>
        <dbReference type="Proteomes" id="UP000186336"/>
    </source>
</evidence>
<keyword evidence="20" id="KW-1185">Reference proteome</keyword>
<dbReference type="GO" id="GO:0004222">
    <property type="term" value="F:metalloendopeptidase activity"/>
    <property type="evidence" value="ECO:0007669"/>
    <property type="project" value="InterPro"/>
</dbReference>
<dbReference type="EMBL" id="CP019312">
    <property type="protein sequence ID" value="APX12096.1"/>
    <property type="molecule type" value="Genomic_DNA"/>
</dbReference>
<comment type="subcellular location">
    <subcellularLocation>
        <location evidence="15">Cell membrane</location>
        <topology evidence="15">Multi-pass membrane protein</topology>
        <orientation evidence="15">Cytoplasmic side</orientation>
    </subcellularLocation>
    <subcellularLocation>
        <location evidence="1">Membrane</location>
    </subcellularLocation>
</comment>
<keyword evidence="12 15" id="KW-0482">Metalloprotease</keyword>
<dbReference type="InterPro" id="IPR003959">
    <property type="entry name" value="ATPase_AAA_core"/>
</dbReference>
<keyword evidence="10 15" id="KW-0067">ATP-binding</keyword>
<dbReference type="PANTHER" id="PTHR23076">
    <property type="entry name" value="METALLOPROTEASE M41 FTSH"/>
    <property type="match status" value="1"/>
</dbReference>
<name>A0A1P8MVI1_9RHOB</name>
<feature type="binding site" evidence="15">
    <location>
        <begin position="193"/>
        <end position="200"/>
    </location>
    <ligand>
        <name>ATP</name>
        <dbReference type="ChEBI" id="CHEBI:30616"/>
    </ligand>
</feature>
<comment type="similarity">
    <text evidence="2 15">In the C-terminal section; belongs to the peptidase M41 family.</text>
</comment>
<dbReference type="InterPro" id="IPR003593">
    <property type="entry name" value="AAA+_ATPase"/>
</dbReference>
<keyword evidence="6 15" id="KW-0479">Metal-binding</keyword>
<sequence>MGNARNIAFWVVLFLLILALFNLFGGSGNTLQSREITYSEFVSAVEDGTVTSATLDGEQVRFRRGSEEFVTIKPEDAAVTDLLIANEVPVQVEPQQQSGFQTFIISLLPFLLLIGVWVYFMNRMQGGGKGGAMGFGKSKAKMLTEKHGRVTFDDVAGIDEAKDELDEIVEFLRNPQKFSRLGGKIPKGALLVGPPGTGKTLLARAVAGEAGVPFFTISGSDFVEMFVGVGASRVRDMFEQAKKNAPCIVFIDEIDAVGRHRGAGYGGGNDEREQTLNQLLVEMDGFEANEGVIIIAATNRKDVLDPALLRPGRFDRQVTVGNPDIKGREKILGVHARKTPLGPDVDLRIIARGTPGFSGADLANLVNEAALMAARVGRRFVTMVDFESAKDKVMMGPERRSMVMTPEQKEMTAYHEAGHALVGHLLPKCDPVYKATIIPRGGALGMVMSLPEMDRLNMFKDECHQRLAMTMAGKAAEILKYGEDQVSNGPAGDIQQASALARAMVLQWGMSDKVGNIDYSEAAQGYQGNTAGFSVSANTKELVEQEVQRFIQDGYELARKIIEENQEEFERLAQGLLEYETLTGEEIERVMRGDPPSAPDDDEGGSKVEDKKPSLTAIPKAKKKSGPTGDGGMEPEPT</sequence>
<evidence type="ECO:0000256" key="9">
    <source>
        <dbReference type="ARBA" id="ARBA00022833"/>
    </source>
</evidence>
<dbReference type="Pfam" id="PF06480">
    <property type="entry name" value="FtsH_ext"/>
    <property type="match status" value="1"/>
</dbReference>
<keyword evidence="19" id="KW-0132">Cell division</keyword>
<dbReference type="SUPFAM" id="SSF140990">
    <property type="entry name" value="FtsH protease domain-like"/>
    <property type="match status" value="1"/>
</dbReference>
<feature type="binding site" evidence="15">
    <location>
        <position position="419"/>
    </location>
    <ligand>
        <name>Zn(2+)</name>
        <dbReference type="ChEBI" id="CHEBI:29105"/>
        <note>catalytic</note>
    </ligand>
</feature>
<dbReference type="GO" id="GO:0004176">
    <property type="term" value="F:ATP-dependent peptidase activity"/>
    <property type="evidence" value="ECO:0007669"/>
    <property type="project" value="InterPro"/>
</dbReference>
<dbReference type="GO" id="GO:0016887">
    <property type="term" value="F:ATP hydrolysis activity"/>
    <property type="evidence" value="ECO:0007669"/>
    <property type="project" value="UniProtKB-UniRule"/>
</dbReference>
<dbReference type="InterPro" id="IPR041569">
    <property type="entry name" value="AAA_lid_3"/>
</dbReference>
<keyword evidence="11 15" id="KW-1133">Transmembrane helix</keyword>
<evidence type="ECO:0000256" key="15">
    <source>
        <dbReference type="HAMAP-Rule" id="MF_01458"/>
    </source>
</evidence>
<keyword evidence="19" id="KW-0131">Cell cycle</keyword>
<dbReference type="InterPro" id="IPR011546">
    <property type="entry name" value="Pept_M41_FtsH_extracell"/>
</dbReference>
<dbReference type="Pfam" id="PF17862">
    <property type="entry name" value="AAA_lid_3"/>
    <property type="match status" value="1"/>
</dbReference>
<feature type="binding site" evidence="15">
    <location>
        <position position="493"/>
    </location>
    <ligand>
        <name>Zn(2+)</name>
        <dbReference type="ChEBI" id="CHEBI:29105"/>
        <note>catalytic</note>
    </ligand>
</feature>
<dbReference type="HAMAP" id="MF_01458">
    <property type="entry name" value="FtsH"/>
    <property type="match status" value="1"/>
</dbReference>
<keyword evidence="13 15" id="KW-0472">Membrane</keyword>
<comment type="function">
    <text evidence="15">Acts as a processive, ATP-dependent zinc metallopeptidase for both cytoplasmic and membrane proteins. Plays a role in the quality control of integral membrane proteins.</text>
</comment>
<evidence type="ECO:0000256" key="5">
    <source>
        <dbReference type="ARBA" id="ARBA00022692"/>
    </source>
</evidence>
<evidence type="ECO:0000256" key="8">
    <source>
        <dbReference type="ARBA" id="ARBA00022801"/>
    </source>
</evidence>
<evidence type="ECO:0000256" key="3">
    <source>
        <dbReference type="ARBA" id="ARBA00022475"/>
    </source>
</evidence>
<evidence type="ECO:0000256" key="16">
    <source>
        <dbReference type="RuleBase" id="RU003651"/>
    </source>
</evidence>
<dbReference type="NCBIfam" id="TIGR01241">
    <property type="entry name" value="FtsH_fam"/>
    <property type="match status" value="1"/>
</dbReference>
<keyword evidence="7 15" id="KW-0547">Nucleotide-binding</keyword>
<evidence type="ECO:0000256" key="17">
    <source>
        <dbReference type="SAM" id="MobiDB-lite"/>
    </source>
</evidence>
<dbReference type="PROSITE" id="PS00674">
    <property type="entry name" value="AAA"/>
    <property type="match status" value="1"/>
</dbReference>
<keyword evidence="3 15" id="KW-1003">Cell membrane</keyword>
<dbReference type="InterPro" id="IPR003960">
    <property type="entry name" value="ATPase_AAA_CS"/>
</dbReference>
<accession>A0A1P8MVI1</accession>
<evidence type="ECO:0000259" key="18">
    <source>
        <dbReference type="SMART" id="SM00382"/>
    </source>
</evidence>
<dbReference type="CDD" id="cd19501">
    <property type="entry name" value="RecA-like_FtsH"/>
    <property type="match status" value="1"/>
</dbReference>
<evidence type="ECO:0000313" key="19">
    <source>
        <dbReference type="EMBL" id="APX12096.1"/>
    </source>
</evidence>
<dbReference type="Gene3D" id="3.30.720.210">
    <property type="match status" value="1"/>
</dbReference>
<feature type="compositionally biased region" description="Basic and acidic residues" evidence="17">
    <location>
        <begin position="604"/>
        <end position="613"/>
    </location>
</feature>
<evidence type="ECO:0000256" key="11">
    <source>
        <dbReference type="ARBA" id="ARBA00022989"/>
    </source>
</evidence>
<dbReference type="KEGG" id="tom:BWR18_10705"/>
<feature type="transmembrane region" description="Helical" evidence="15">
    <location>
        <begin position="100"/>
        <end position="120"/>
    </location>
</feature>
<dbReference type="SMART" id="SM00382">
    <property type="entry name" value="AAA"/>
    <property type="match status" value="1"/>
</dbReference>
<dbReference type="Pfam" id="PF00004">
    <property type="entry name" value="AAA"/>
    <property type="match status" value="1"/>
</dbReference>
<dbReference type="GO" id="GO:0030163">
    <property type="term" value="P:protein catabolic process"/>
    <property type="evidence" value="ECO:0007669"/>
    <property type="project" value="UniProtKB-UniRule"/>
</dbReference>
<dbReference type="Pfam" id="PF01434">
    <property type="entry name" value="Peptidase_M41"/>
    <property type="match status" value="1"/>
</dbReference>
<reference evidence="19 20" key="1">
    <citation type="submission" date="2017-01" db="EMBL/GenBank/DDBJ databases">
        <title>Complete genome of Tateyamaria omphalii DOK1-4 isolated from seawater in Dokdo.</title>
        <authorList>
            <person name="Kim J.H."/>
            <person name="Chi W.-J."/>
        </authorList>
    </citation>
    <scope>NUCLEOTIDE SEQUENCE [LARGE SCALE GENOMIC DNA]</scope>
    <source>
        <strain evidence="19 20">DOK1-4</strain>
    </source>
</reference>
<dbReference type="STRING" id="299262.BWR18_10705"/>
<protein>
    <recommendedName>
        <fullName evidence="15">ATP-dependent zinc metalloprotease FtsH</fullName>
        <ecNumber evidence="15">3.4.24.-</ecNumber>
    </recommendedName>
</protein>
<dbReference type="RefSeq" id="WP_076628132.1">
    <property type="nucleotide sequence ID" value="NZ_CP019312.1"/>
</dbReference>
<feature type="domain" description="AAA+ ATPase" evidence="18">
    <location>
        <begin position="185"/>
        <end position="324"/>
    </location>
</feature>